<name>A0A8K1GQE6_9PASS</name>
<evidence type="ECO:0000256" key="10">
    <source>
        <dbReference type="ARBA" id="ARBA00048344"/>
    </source>
</evidence>
<evidence type="ECO:0000256" key="2">
    <source>
        <dbReference type="ARBA" id="ARBA00009685"/>
    </source>
</evidence>
<dbReference type="EMBL" id="SWJQ01000109">
    <property type="protein sequence ID" value="TRZ21864.1"/>
    <property type="molecule type" value="Genomic_DNA"/>
</dbReference>
<evidence type="ECO:0000259" key="13">
    <source>
        <dbReference type="Pfam" id="PF00438"/>
    </source>
</evidence>
<dbReference type="InterPro" id="IPR022630">
    <property type="entry name" value="S-AdoMet_synt_C"/>
</dbReference>
<proteinExistence type="inferred from homology"/>
<keyword evidence="9 11" id="KW-0630">Potassium</keyword>
<dbReference type="Proteomes" id="UP000796761">
    <property type="component" value="Unassembled WGS sequence"/>
</dbReference>
<dbReference type="AlphaFoldDB" id="A0A8K1GQE6"/>
<dbReference type="PANTHER" id="PTHR11964">
    <property type="entry name" value="S-ADENOSYLMETHIONINE SYNTHETASE"/>
    <property type="match status" value="1"/>
</dbReference>
<dbReference type="EC" id="2.5.1.6" evidence="11"/>
<sequence>MNGPVDGLCDYTLDDEGAFMFTSESVGEGHPDKICDQISDAVLDAHLKQDPNAKVACETVCKTGMVLLCGEITSRAIVDYQRVVRDAIRHIGYDDSAKGFDYKTCNVLVALEQQSPDIAQGVHLHRNEEDVGAGDQGLMFGYATDETEECMPLTIILAHKLNARLAELRRTGELPWLRPDSKTQVTVQYIQKNGAVIPVRVHTIVISVQHDETISLENMRRTLKERVIQVVVPTKYLDEKTVYHLQPSGRFVIGGPQGDAGVTGRKIIVDTYGGWGAHGGGAFSGKDYTKVDRSAAYAARWVAKSLVKAGLCRRVLVQVSYAIGVAHPLSISLFTYGTSQKTEKELLDIVHKNFDLRPGVIVSKHRQREVTFGSVSPSLEIWARVSCASSRLLGLSQWIPGVVLVDSRGCPGVPAGASTRLSSPQVWVAAAGALAGPSECTSATIDDVNGSLKKYSECLPDMIAKGEKASINSLVWRLQETLDLLRPAQEQLCKQLPPCPRPEAPKNGGLVCVTIDNTQYCKPMCNKGYDFQFLRSSRLYEMCGNATGFSWTTQLVGGKALAVCNPSEVAISGAKSAYFPSNSTCVHTLAFPETEAEQLNIFLKELTEQGIDTSRLRLRQSS</sequence>
<evidence type="ECO:0000256" key="12">
    <source>
        <dbReference type="RuleBase" id="RU004462"/>
    </source>
</evidence>
<keyword evidence="6 11" id="KW-0547">Nucleotide-binding</keyword>
<dbReference type="InterPro" id="IPR022636">
    <property type="entry name" value="S-AdoMet_synthetase_sfam"/>
</dbReference>
<comment type="similarity">
    <text evidence="2 12">Belongs to the AdoMet synthase family.</text>
</comment>
<evidence type="ECO:0000256" key="7">
    <source>
        <dbReference type="ARBA" id="ARBA00022840"/>
    </source>
</evidence>
<dbReference type="FunFam" id="3.30.300.10:FF:000001">
    <property type="entry name" value="S-adenosylmethionine synthase"/>
    <property type="match status" value="1"/>
</dbReference>
<evidence type="ECO:0000256" key="6">
    <source>
        <dbReference type="ARBA" id="ARBA00022741"/>
    </source>
</evidence>
<feature type="domain" description="S-adenosylmethionine synthetase N-terminal" evidence="13">
    <location>
        <begin position="19"/>
        <end position="116"/>
    </location>
</feature>
<evidence type="ECO:0000259" key="14">
    <source>
        <dbReference type="Pfam" id="PF02772"/>
    </source>
</evidence>
<evidence type="ECO:0000313" key="17">
    <source>
        <dbReference type="Proteomes" id="UP000796761"/>
    </source>
</evidence>
<evidence type="ECO:0000256" key="1">
    <source>
        <dbReference type="ARBA" id="ARBA00005224"/>
    </source>
</evidence>
<dbReference type="Pfam" id="PF00438">
    <property type="entry name" value="S-AdoMet_synt_N"/>
    <property type="match status" value="1"/>
</dbReference>
<dbReference type="OrthoDB" id="5852090at2759"/>
<keyword evidence="5 11" id="KW-0479">Metal-binding</keyword>
<evidence type="ECO:0000313" key="16">
    <source>
        <dbReference type="EMBL" id="TRZ21864.1"/>
    </source>
</evidence>
<keyword evidence="17" id="KW-1185">Reference proteome</keyword>
<feature type="domain" description="S-adenosylmethionine synthetase C-terminal" evidence="15">
    <location>
        <begin position="253"/>
        <end position="373"/>
    </location>
</feature>
<organism evidence="16 17">
    <name type="scientific">Zosterops borbonicus</name>
    <dbReference type="NCBI Taxonomy" id="364589"/>
    <lineage>
        <taxon>Eukaryota</taxon>
        <taxon>Metazoa</taxon>
        <taxon>Chordata</taxon>
        <taxon>Craniata</taxon>
        <taxon>Vertebrata</taxon>
        <taxon>Euteleostomi</taxon>
        <taxon>Archelosauria</taxon>
        <taxon>Archosauria</taxon>
        <taxon>Dinosauria</taxon>
        <taxon>Saurischia</taxon>
        <taxon>Theropoda</taxon>
        <taxon>Coelurosauria</taxon>
        <taxon>Aves</taxon>
        <taxon>Neognathae</taxon>
        <taxon>Neoaves</taxon>
        <taxon>Telluraves</taxon>
        <taxon>Australaves</taxon>
        <taxon>Passeriformes</taxon>
        <taxon>Sylvioidea</taxon>
        <taxon>Zosteropidae</taxon>
        <taxon>Zosterops</taxon>
    </lineage>
</organism>
<keyword evidence="3 11" id="KW-0554">One-carbon metabolism</keyword>
<comment type="pathway">
    <text evidence="1 11">Amino-acid biosynthesis; S-adenosyl-L-methionine biosynthesis; S-adenosyl-L-methionine from L-methionine: step 1/1.</text>
</comment>
<dbReference type="InterPro" id="IPR022631">
    <property type="entry name" value="ADOMET_SYNTHASE_CS"/>
</dbReference>
<evidence type="ECO:0000256" key="11">
    <source>
        <dbReference type="RuleBase" id="RU000541"/>
    </source>
</evidence>
<comment type="function">
    <text evidence="11">Catalyzes the formation of S-adenosylmethionine from methionine and ATP.</text>
</comment>
<evidence type="ECO:0000256" key="4">
    <source>
        <dbReference type="ARBA" id="ARBA00022679"/>
    </source>
</evidence>
<comment type="cofactor">
    <cofactor evidence="11">
        <name>K(+)</name>
        <dbReference type="ChEBI" id="CHEBI:29103"/>
    </cofactor>
    <text evidence="11">Binds 1 potassium ion per subunit. The potassium ion interacts primarily with the substrate.</text>
</comment>
<dbReference type="SUPFAM" id="SSF55973">
    <property type="entry name" value="S-adenosylmethionine synthetase"/>
    <property type="match status" value="3"/>
</dbReference>
<keyword evidence="8 11" id="KW-0460">Magnesium</keyword>
<evidence type="ECO:0000256" key="8">
    <source>
        <dbReference type="ARBA" id="ARBA00022842"/>
    </source>
</evidence>
<dbReference type="GO" id="GO:0006556">
    <property type="term" value="P:S-adenosylmethionine biosynthetic process"/>
    <property type="evidence" value="ECO:0007669"/>
    <property type="project" value="UniProtKB-UniPathway"/>
</dbReference>
<dbReference type="InterPro" id="IPR002133">
    <property type="entry name" value="S-AdoMet_synthetase"/>
</dbReference>
<dbReference type="PROSITE" id="PS00376">
    <property type="entry name" value="ADOMET_SYNTHASE_1"/>
    <property type="match status" value="1"/>
</dbReference>
<comment type="cofactor">
    <cofactor evidence="11">
        <name>Mg(2+)</name>
        <dbReference type="ChEBI" id="CHEBI:18420"/>
    </cofactor>
    <text evidence="11">Binds 2 magnesium ions per subunit. The magnesium ions interact primarily with the substrate.</text>
</comment>
<dbReference type="InterPro" id="IPR022628">
    <property type="entry name" value="S-AdoMet_synt_N"/>
</dbReference>
<dbReference type="GO" id="GO:0004478">
    <property type="term" value="F:methionine adenosyltransferase activity"/>
    <property type="evidence" value="ECO:0007669"/>
    <property type="project" value="UniProtKB-EC"/>
</dbReference>
<evidence type="ECO:0000256" key="3">
    <source>
        <dbReference type="ARBA" id="ARBA00022563"/>
    </source>
</evidence>
<dbReference type="Gene3D" id="3.30.300.10">
    <property type="match status" value="3"/>
</dbReference>
<dbReference type="Pfam" id="PF02772">
    <property type="entry name" value="S-AdoMet_synt_M"/>
    <property type="match status" value="1"/>
</dbReference>
<dbReference type="FunFam" id="3.30.300.10:FF:000003">
    <property type="entry name" value="S-adenosylmethionine synthase"/>
    <property type="match status" value="1"/>
</dbReference>
<dbReference type="NCBIfam" id="TIGR01034">
    <property type="entry name" value="metK"/>
    <property type="match status" value="1"/>
</dbReference>
<dbReference type="GO" id="GO:0006730">
    <property type="term" value="P:one-carbon metabolic process"/>
    <property type="evidence" value="ECO:0007669"/>
    <property type="project" value="UniProtKB-KW"/>
</dbReference>
<dbReference type="InterPro" id="IPR022629">
    <property type="entry name" value="S-AdoMet_synt_central"/>
</dbReference>
<dbReference type="Pfam" id="PF02773">
    <property type="entry name" value="S-AdoMet_synt_C"/>
    <property type="match status" value="1"/>
</dbReference>
<comment type="caution">
    <text evidence="16">The sequence shown here is derived from an EMBL/GenBank/DDBJ whole genome shotgun (WGS) entry which is preliminary data.</text>
</comment>
<reference evidence="16" key="1">
    <citation type="submission" date="2019-04" db="EMBL/GenBank/DDBJ databases">
        <title>Genome assembly of Zosterops borbonicus 15179.</title>
        <authorList>
            <person name="Leroy T."/>
            <person name="Anselmetti Y."/>
            <person name="Tilak M.-K."/>
            <person name="Nabholz B."/>
        </authorList>
    </citation>
    <scope>NUCLEOTIDE SEQUENCE</scope>
    <source>
        <strain evidence="16">HGM_15179</strain>
        <tissue evidence="16">Muscle</tissue>
    </source>
</reference>
<feature type="domain" description="S-adenosylmethionine synthetase central" evidence="14">
    <location>
        <begin position="131"/>
        <end position="251"/>
    </location>
</feature>
<keyword evidence="7 11" id="KW-0067">ATP-binding</keyword>
<dbReference type="GO" id="GO:0046872">
    <property type="term" value="F:metal ion binding"/>
    <property type="evidence" value="ECO:0007669"/>
    <property type="project" value="UniProtKB-KW"/>
</dbReference>
<evidence type="ECO:0000256" key="9">
    <source>
        <dbReference type="ARBA" id="ARBA00022958"/>
    </source>
</evidence>
<protein>
    <recommendedName>
        <fullName evidence="11">S-adenosylmethionine synthase</fullName>
        <ecNumber evidence="11">2.5.1.6</ecNumber>
    </recommendedName>
</protein>
<accession>A0A8K1GQE6</accession>
<evidence type="ECO:0000256" key="5">
    <source>
        <dbReference type="ARBA" id="ARBA00022723"/>
    </source>
</evidence>
<dbReference type="PROSITE" id="PS00377">
    <property type="entry name" value="ADOMET_SYNTHASE_2"/>
    <property type="match status" value="1"/>
</dbReference>
<comment type="catalytic activity">
    <reaction evidence="10 11">
        <text>L-methionine + ATP + H2O = S-adenosyl-L-methionine + phosphate + diphosphate</text>
        <dbReference type="Rhea" id="RHEA:21080"/>
        <dbReference type="ChEBI" id="CHEBI:15377"/>
        <dbReference type="ChEBI" id="CHEBI:30616"/>
        <dbReference type="ChEBI" id="CHEBI:33019"/>
        <dbReference type="ChEBI" id="CHEBI:43474"/>
        <dbReference type="ChEBI" id="CHEBI:57844"/>
        <dbReference type="ChEBI" id="CHEBI:59789"/>
        <dbReference type="EC" id="2.5.1.6"/>
    </reaction>
</comment>
<dbReference type="GO" id="GO:0005524">
    <property type="term" value="F:ATP binding"/>
    <property type="evidence" value="ECO:0007669"/>
    <property type="project" value="UniProtKB-KW"/>
</dbReference>
<dbReference type="UniPathway" id="UPA00315">
    <property type="reaction ID" value="UER00080"/>
</dbReference>
<evidence type="ECO:0000259" key="15">
    <source>
        <dbReference type="Pfam" id="PF02773"/>
    </source>
</evidence>
<dbReference type="CDD" id="cd18079">
    <property type="entry name" value="S-AdoMet_synt"/>
    <property type="match status" value="1"/>
</dbReference>
<gene>
    <name evidence="16" type="ORF">HGM15179_005268</name>
</gene>
<keyword evidence="4 11" id="KW-0808">Transferase</keyword>